<dbReference type="SUPFAM" id="SSF54909">
    <property type="entry name" value="Dimeric alpha+beta barrel"/>
    <property type="match status" value="1"/>
</dbReference>
<gene>
    <name evidence="3" type="ORF">ACFODX_11880</name>
</gene>
<dbReference type="Proteomes" id="UP001595555">
    <property type="component" value="Unassembled WGS sequence"/>
</dbReference>
<sequence>MKKIILAIACLMFTLTLLPAFATEQAPVFELRIYTTHPGKMPDLITRFTNHTTKIFARHGMENVGYWLPTDSKDSNKLYYILKHKSRSAAEASWQAFSKDPEWIKVSTASEANGPIVAGVESIFMTATEFSAIK</sequence>
<evidence type="ECO:0000259" key="2">
    <source>
        <dbReference type="Pfam" id="PF07978"/>
    </source>
</evidence>
<name>A0ABV7FGA2_9GAMM</name>
<dbReference type="RefSeq" id="WP_378119348.1">
    <property type="nucleotide sequence ID" value="NZ_JBHRTF010000004.1"/>
</dbReference>
<feature type="signal peptide" evidence="1">
    <location>
        <begin position="1"/>
        <end position="22"/>
    </location>
</feature>
<feature type="chain" id="PRO_5046830746" evidence="1">
    <location>
        <begin position="23"/>
        <end position="134"/>
    </location>
</feature>
<dbReference type="InterPro" id="IPR011008">
    <property type="entry name" value="Dimeric_a/b-barrel"/>
</dbReference>
<organism evidence="3 4">
    <name type="scientific">Cellvibrio fontiphilus</name>
    <dbReference type="NCBI Taxonomy" id="1815559"/>
    <lineage>
        <taxon>Bacteria</taxon>
        <taxon>Pseudomonadati</taxon>
        <taxon>Pseudomonadota</taxon>
        <taxon>Gammaproteobacteria</taxon>
        <taxon>Cellvibrionales</taxon>
        <taxon>Cellvibrionaceae</taxon>
        <taxon>Cellvibrio</taxon>
    </lineage>
</organism>
<feature type="domain" description="NIPSNAP" evidence="2">
    <location>
        <begin position="29"/>
        <end position="131"/>
    </location>
</feature>
<dbReference type="Pfam" id="PF07978">
    <property type="entry name" value="NIPSNAP"/>
    <property type="match status" value="1"/>
</dbReference>
<dbReference type="InterPro" id="IPR012577">
    <property type="entry name" value="NIPSNAP"/>
</dbReference>
<keyword evidence="4" id="KW-1185">Reference proteome</keyword>
<evidence type="ECO:0000313" key="3">
    <source>
        <dbReference type="EMBL" id="MFC3116260.1"/>
    </source>
</evidence>
<keyword evidence="1" id="KW-0732">Signal</keyword>
<evidence type="ECO:0000256" key="1">
    <source>
        <dbReference type="SAM" id="SignalP"/>
    </source>
</evidence>
<dbReference type="EMBL" id="JBHRTF010000004">
    <property type="protein sequence ID" value="MFC3116260.1"/>
    <property type="molecule type" value="Genomic_DNA"/>
</dbReference>
<protein>
    <submittedName>
        <fullName evidence="3">NIPSNAP family protein</fullName>
    </submittedName>
</protein>
<comment type="caution">
    <text evidence="3">The sequence shown here is derived from an EMBL/GenBank/DDBJ whole genome shotgun (WGS) entry which is preliminary data.</text>
</comment>
<evidence type="ECO:0000313" key="4">
    <source>
        <dbReference type="Proteomes" id="UP001595555"/>
    </source>
</evidence>
<accession>A0ABV7FGA2</accession>
<dbReference type="Gene3D" id="3.30.70.100">
    <property type="match status" value="1"/>
</dbReference>
<proteinExistence type="predicted"/>
<reference evidence="4" key="1">
    <citation type="journal article" date="2019" name="Int. J. Syst. Evol. Microbiol.">
        <title>The Global Catalogue of Microorganisms (GCM) 10K type strain sequencing project: providing services to taxonomists for standard genome sequencing and annotation.</title>
        <authorList>
            <consortium name="The Broad Institute Genomics Platform"/>
            <consortium name="The Broad Institute Genome Sequencing Center for Infectious Disease"/>
            <person name="Wu L."/>
            <person name="Ma J."/>
        </authorList>
    </citation>
    <scope>NUCLEOTIDE SEQUENCE [LARGE SCALE GENOMIC DNA]</scope>
    <source>
        <strain evidence="4">KCTC 52237</strain>
    </source>
</reference>